<feature type="domain" description="UspA" evidence="2">
    <location>
        <begin position="159"/>
        <end position="292"/>
    </location>
</feature>
<keyword evidence="4" id="KW-1185">Reference proteome</keyword>
<evidence type="ECO:0000313" key="3">
    <source>
        <dbReference type="EMBL" id="GEL24268.1"/>
    </source>
</evidence>
<dbReference type="PANTHER" id="PTHR31964">
    <property type="entry name" value="ADENINE NUCLEOTIDE ALPHA HYDROLASES-LIKE SUPERFAMILY PROTEIN"/>
    <property type="match status" value="1"/>
</dbReference>
<feature type="domain" description="UspA" evidence="2">
    <location>
        <begin position="10"/>
        <end position="147"/>
    </location>
</feature>
<dbReference type="Gene3D" id="3.40.50.620">
    <property type="entry name" value="HUPs"/>
    <property type="match status" value="2"/>
</dbReference>
<dbReference type="Pfam" id="PF00582">
    <property type="entry name" value="Usp"/>
    <property type="match status" value="2"/>
</dbReference>
<gene>
    <name evidence="3" type="ORF">PSU4_32220</name>
</gene>
<accession>A0A511DMH5</accession>
<evidence type="ECO:0000259" key="2">
    <source>
        <dbReference type="Pfam" id="PF00582"/>
    </source>
</evidence>
<name>A0A511DMH5_9PSEU</name>
<dbReference type="Proteomes" id="UP000321685">
    <property type="component" value="Unassembled WGS sequence"/>
</dbReference>
<dbReference type="InterPro" id="IPR014729">
    <property type="entry name" value="Rossmann-like_a/b/a_fold"/>
</dbReference>
<dbReference type="InterPro" id="IPR006015">
    <property type="entry name" value="Universal_stress_UspA"/>
</dbReference>
<dbReference type="PRINTS" id="PR01438">
    <property type="entry name" value="UNVRSLSTRESS"/>
</dbReference>
<organism evidence="3 4">
    <name type="scientific">Pseudonocardia sulfidoxydans NBRC 16205</name>
    <dbReference type="NCBI Taxonomy" id="1223511"/>
    <lineage>
        <taxon>Bacteria</taxon>
        <taxon>Bacillati</taxon>
        <taxon>Actinomycetota</taxon>
        <taxon>Actinomycetes</taxon>
        <taxon>Pseudonocardiales</taxon>
        <taxon>Pseudonocardiaceae</taxon>
        <taxon>Pseudonocardia</taxon>
    </lineage>
</organism>
<proteinExistence type="inferred from homology"/>
<evidence type="ECO:0000256" key="1">
    <source>
        <dbReference type="ARBA" id="ARBA00008791"/>
    </source>
</evidence>
<comment type="caution">
    <text evidence="3">The sequence shown here is derived from an EMBL/GenBank/DDBJ whole genome shotgun (WGS) entry which is preliminary data.</text>
</comment>
<sequence length="295" mass="29434">MNIVSANGAVVVGVDGSGPALAAARWAAGEARRRGVGLRVVTVVGWDGHATRAIPEPEADVARDALLSAARDTVDDAAAAAIAAAPDVDVDVRVRSGAVSTVLMDEADGAALLVVGNRGNGGFTGLLVGSAGVSVAAHARCPVVVVRGDGRAVGRGAPVVVGVGESVGGEAAVGFAFEEASRRGVPLVAVHAWIDPGIDPLLGAYADWDAMAVQQQRVLVDAVAPWTAKHPDVEVRELVVRDGAVRALVAAAEGAALVVVGSRGYGPARGLLVGSVSQGLLHHAPCPVAVVRGTG</sequence>
<dbReference type="PANTHER" id="PTHR31964:SF113">
    <property type="entry name" value="USPA DOMAIN-CONTAINING PROTEIN"/>
    <property type="match status" value="1"/>
</dbReference>
<dbReference type="SUPFAM" id="SSF52402">
    <property type="entry name" value="Adenine nucleotide alpha hydrolases-like"/>
    <property type="match status" value="2"/>
</dbReference>
<evidence type="ECO:0000313" key="4">
    <source>
        <dbReference type="Proteomes" id="UP000321685"/>
    </source>
</evidence>
<reference evidence="3 4" key="1">
    <citation type="submission" date="2019-07" db="EMBL/GenBank/DDBJ databases">
        <title>Whole genome shotgun sequence of Pseudonocardia sulfidoxydans NBRC 16205.</title>
        <authorList>
            <person name="Hosoyama A."/>
            <person name="Uohara A."/>
            <person name="Ohji S."/>
            <person name="Ichikawa N."/>
        </authorList>
    </citation>
    <scope>NUCLEOTIDE SEQUENCE [LARGE SCALE GENOMIC DNA]</scope>
    <source>
        <strain evidence="3 4">NBRC 16205</strain>
    </source>
</reference>
<dbReference type="AlphaFoldDB" id="A0A511DMH5"/>
<dbReference type="RefSeq" id="WP_147108866.1">
    <property type="nucleotide sequence ID" value="NZ_BJVJ01000031.1"/>
</dbReference>
<dbReference type="InterPro" id="IPR006016">
    <property type="entry name" value="UspA"/>
</dbReference>
<dbReference type="OrthoDB" id="3569526at2"/>
<comment type="similarity">
    <text evidence="1">Belongs to the universal stress protein A family.</text>
</comment>
<dbReference type="EMBL" id="BJVJ01000031">
    <property type="protein sequence ID" value="GEL24268.1"/>
    <property type="molecule type" value="Genomic_DNA"/>
</dbReference>
<protein>
    <recommendedName>
        <fullName evidence="2">UspA domain-containing protein</fullName>
    </recommendedName>
</protein>